<evidence type="ECO:0000256" key="5">
    <source>
        <dbReference type="ARBA" id="ARBA00049117"/>
    </source>
</evidence>
<keyword evidence="1" id="KW-0547">Nucleotide-binding</keyword>
<dbReference type="SUPFAM" id="SSF90002">
    <property type="entry name" value="Hypothetical protein YjiA, C-terminal domain"/>
    <property type="match status" value="1"/>
</dbReference>
<dbReference type="PANTHER" id="PTHR13748">
    <property type="entry name" value="COBW-RELATED"/>
    <property type="match status" value="1"/>
</dbReference>
<accession>A0A380NLX1</accession>
<dbReference type="InterPro" id="IPR011629">
    <property type="entry name" value="CobW-like_C"/>
</dbReference>
<dbReference type="Pfam" id="PF02492">
    <property type="entry name" value="cobW"/>
    <property type="match status" value="1"/>
</dbReference>
<dbReference type="GO" id="GO:0000166">
    <property type="term" value="F:nucleotide binding"/>
    <property type="evidence" value="ECO:0007669"/>
    <property type="project" value="UniProtKB-KW"/>
</dbReference>
<evidence type="ECO:0000256" key="1">
    <source>
        <dbReference type="ARBA" id="ARBA00022741"/>
    </source>
</evidence>
<dbReference type="GO" id="GO:0005737">
    <property type="term" value="C:cytoplasm"/>
    <property type="evidence" value="ECO:0007669"/>
    <property type="project" value="TreeGrafter"/>
</dbReference>
<dbReference type="InterPro" id="IPR051316">
    <property type="entry name" value="Zinc-reg_GTPase_activator"/>
</dbReference>
<evidence type="ECO:0000313" key="8">
    <source>
        <dbReference type="EMBL" id="SUP44322.1"/>
    </source>
</evidence>
<feature type="domain" description="CobW C-terminal" evidence="7">
    <location>
        <begin position="246"/>
        <end position="325"/>
    </location>
</feature>
<dbReference type="SUPFAM" id="SSF52540">
    <property type="entry name" value="P-loop containing nucleoside triphosphate hydrolases"/>
    <property type="match status" value="1"/>
</dbReference>
<keyword evidence="2" id="KW-0378">Hydrolase</keyword>
<gene>
    <name evidence="8" type="primary">yjiA</name>
    <name evidence="8" type="ORF">NCTC12020_01606</name>
</gene>
<dbReference type="InterPro" id="IPR003495">
    <property type="entry name" value="CobW/HypB/UreG_nucleotide-bd"/>
</dbReference>
<dbReference type="EMBL" id="UHIO01000001">
    <property type="protein sequence ID" value="SUP44322.1"/>
    <property type="molecule type" value="Genomic_DNA"/>
</dbReference>
<protein>
    <submittedName>
        <fullName evidence="8">Uncharacterized GTP-binding protein YjiA</fullName>
    </submittedName>
</protein>
<dbReference type="CDD" id="cd03112">
    <property type="entry name" value="CobW-like"/>
    <property type="match status" value="1"/>
</dbReference>
<dbReference type="InterPro" id="IPR036627">
    <property type="entry name" value="CobW-likC_sf"/>
</dbReference>
<dbReference type="RefSeq" id="WP_115310720.1">
    <property type="nucleotide sequence ID" value="NZ_UHIO01000001.1"/>
</dbReference>
<evidence type="ECO:0000259" key="6">
    <source>
        <dbReference type="Pfam" id="PF02492"/>
    </source>
</evidence>
<dbReference type="GO" id="GO:0016787">
    <property type="term" value="F:hydrolase activity"/>
    <property type="evidence" value="ECO:0007669"/>
    <property type="project" value="UniProtKB-KW"/>
</dbReference>
<comment type="catalytic activity">
    <reaction evidence="5">
        <text>GTP + H2O = GDP + phosphate + H(+)</text>
        <dbReference type="Rhea" id="RHEA:19669"/>
        <dbReference type="ChEBI" id="CHEBI:15377"/>
        <dbReference type="ChEBI" id="CHEBI:15378"/>
        <dbReference type="ChEBI" id="CHEBI:37565"/>
        <dbReference type="ChEBI" id="CHEBI:43474"/>
        <dbReference type="ChEBI" id="CHEBI:58189"/>
    </reaction>
    <physiologicalReaction direction="left-to-right" evidence="5">
        <dbReference type="Rhea" id="RHEA:19670"/>
    </physiologicalReaction>
</comment>
<evidence type="ECO:0000259" key="7">
    <source>
        <dbReference type="Pfam" id="PF07683"/>
    </source>
</evidence>
<keyword evidence="3" id="KW-0143">Chaperone</keyword>
<dbReference type="Proteomes" id="UP000255367">
    <property type="component" value="Unassembled WGS sequence"/>
</dbReference>
<evidence type="ECO:0000313" key="9">
    <source>
        <dbReference type="Proteomes" id="UP000255367"/>
    </source>
</evidence>
<dbReference type="Pfam" id="PF07683">
    <property type="entry name" value="CobW_C"/>
    <property type="match status" value="1"/>
</dbReference>
<dbReference type="InterPro" id="IPR027417">
    <property type="entry name" value="P-loop_NTPase"/>
</dbReference>
<comment type="similarity">
    <text evidence="4">Belongs to the SIMIBI class G3E GTPase family. ZNG1 subfamily.</text>
</comment>
<keyword evidence="9" id="KW-1185">Reference proteome</keyword>
<organism evidence="8 9">
    <name type="scientific">Veillonella criceti</name>
    <dbReference type="NCBI Taxonomy" id="103891"/>
    <lineage>
        <taxon>Bacteria</taxon>
        <taxon>Bacillati</taxon>
        <taxon>Bacillota</taxon>
        <taxon>Negativicutes</taxon>
        <taxon>Veillonellales</taxon>
        <taxon>Veillonellaceae</taxon>
        <taxon>Veillonella</taxon>
    </lineage>
</organism>
<evidence type="ECO:0000256" key="4">
    <source>
        <dbReference type="ARBA" id="ARBA00034320"/>
    </source>
</evidence>
<proteinExistence type="inferred from homology"/>
<dbReference type="PANTHER" id="PTHR13748:SF62">
    <property type="entry name" value="COBW DOMAIN-CONTAINING PROTEIN"/>
    <property type="match status" value="1"/>
</dbReference>
<evidence type="ECO:0000256" key="2">
    <source>
        <dbReference type="ARBA" id="ARBA00022801"/>
    </source>
</evidence>
<dbReference type="AlphaFoldDB" id="A0A380NLX1"/>
<name>A0A380NLX1_9FIRM</name>
<dbReference type="OrthoDB" id="9808822at2"/>
<dbReference type="Gene3D" id="3.30.1220.10">
    <property type="entry name" value="CobW-like, C-terminal domain"/>
    <property type="match status" value="1"/>
</dbReference>
<feature type="domain" description="CobW/HypB/UreG nucleotide-binding" evidence="6">
    <location>
        <begin position="3"/>
        <end position="176"/>
    </location>
</feature>
<evidence type="ECO:0000256" key="3">
    <source>
        <dbReference type="ARBA" id="ARBA00023186"/>
    </source>
</evidence>
<sequence length="355" mass="39234">MKILVISGFLGAGKTTFIQELVKRTKRDFAIMENEYGAIGVDGDLLEQSDGSINIWEMTEGCICCTRKADFASSILTIANTIDPEILLVEPTGVGELSKLLENISQIEYERISLLEPLTIVDGSHFEQTLAKFPELCMDQIQAAGTVIVSKLEGASEAELTEIEARIRTINRTSDISSLHYSKQPDSWWAMLLERPLLVSSSNQSEEGSAPLEDRMIENTSVKNEPSVADETVDSVALTSISLRYEQELILFLQGLTAGVFGDIVRAKGFLPIGNGDVWLQFSVVNGTYSVTGFNHPSEVTELEAKGIFIGTRIKRSWLREVLQKSLYCHPDTIKEAAKQNKLKIGKLRGTKRVS</sequence>
<dbReference type="Gene3D" id="3.40.50.300">
    <property type="entry name" value="P-loop containing nucleotide triphosphate hydrolases"/>
    <property type="match status" value="1"/>
</dbReference>
<reference evidence="8 9" key="1">
    <citation type="submission" date="2018-06" db="EMBL/GenBank/DDBJ databases">
        <authorList>
            <consortium name="Pathogen Informatics"/>
            <person name="Doyle S."/>
        </authorList>
    </citation>
    <scope>NUCLEOTIDE SEQUENCE [LARGE SCALE GENOMIC DNA]</scope>
    <source>
        <strain evidence="8 9">NCTC12020</strain>
    </source>
</reference>